<comment type="similarity">
    <text evidence="2 8">Belongs to the major facilitator superfamily. Bcr/CmlA family.</text>
</comment>
<evidence type="ECO:0000313" key="10">
    <source>
        <dbReference type="EMBL" id="SHO67343.1"/>
    </source>
</evidence>
<dbReference type="GO" id="GO:1990961">
    <property type="term" value="P:xenobiotic detoxification by transmembrane export across the plasma membrane"/>
    <property type="evidence" value="ECO:0007669"/>
    <property type="project" value="InterPro"/>
</dbReference>
<dbReference type="InterPro" id="IPR011701">
    <property type="entry name" value="MFS"/>
</dbReference>
<dbReference type="GO" id="GO:0042910">
    <property type="term" value="F:xenobiotic transmembrane transporter activity"/>
    <property type="evidence" value="ECO:0007669"/>
    <property type="project" value="InterPro"/>
</dbReference>
<dbReference type="Gene3D" id="1.20.1720.10">
    <property type="entry name" value="Multidrug resistance protein D"/>
    <property type="match status" value="1"/>
</dbReference>
<dbReference type="SUPFAM" id="SSF103473">
    <property type="entry name" value="MFS general substrate transporter"/>
    <property type="match status" value="1"/>
</dbReference>
<feature type="transmembrane region" description="Helical" evidence="8">
    <location>
        <begin position="299"/>
        <end position="319"/>
    </location>
</feature>
<evidence type="ECO:0000256" key="7">
    <source>
        <dbReference type="ARBA" id="ARBA00023136"/>
    </source>
</evidence>
<protein>
    <recommendedName>
        <fullName evidence="8">Bcr/CflA family efflux transporter</fullName>
    </recommendedName>
</protein>
<evidence type="ECO:0000256" key="8">
    <source>
        <dbReference type="RuleBase" id="RU365088"/>
    </source>
</evidence>
<dbReference type="InterPro" id="IPR036259">
    <property type="entry name" value="MFS_trans_sf"/>
</dbReference>
<organism evidence="10 11">
    <name type="scientific">Pseudoxanthobacter soli DSM 19599</name>
    <dbReference type="NCBI Taxonomy" id="1123029"/>
    <lineage>
        <taxon>Bacteria</taxon>
        <taxon>Pseudomonadati</taxon>
        <taxon>Pseudomonadota</taxon>
        <taxon>Alphaproteobacteria</taxon>
        <taxon>Hyphomicrobiales</taxon>
        <taxon>Segnochrobactraceae</taxon>
        <taxon>Pseudoxanthobacter</taxon>
    </lineage>
</organism>
<evidence type="ECO:0000256" key="3">
    <source>
        <dbReference type="ARBA" id="ARBA00022448"/>
    </source>
</evidence>
<dbReference type="RefSeq" id="WP_244530968.1">
    <property type="nucleotide sequence ID" value="NZ_FRXO01000013.1"/>
</dbReference>
<feature type="transmembrane region" description="Helical" evidence="8">
    <location>
        <begin position="325"/>
        <end position="351"/>
    </location>
</feature>
<comment type="subcellular location">
    <subcellularLocation>
        <location evidence="8">Cell inner membrane</location>
        <topology evidence="8">Multi-pass membrane protein</topology>
    </subcellularLocation>
    <subcellularLocation>
        <location evidence="1">Cell membrane</location>
        <topology evidence="1">Multi-pass membrane protein</topology>
    </subcellularLocation>
</comment>
<keyword evidence="8" id="KW-0997">Cell inner membrane</keyword>
<dbReference type="PROSITE" id="PS50850">
    <property type="entry name" value="MFS"/>
    <property type="match status" value="1"/>
</dbReference>
<feature type="transmembrane region" description="Helical" evidence="8">
    <location>
        <begin position="156"/>
        <end position="180"/>
    </location>
</feature>
<evidence type="ECO:0000256" key="2">
    <source>
        <dbReference type="ARBA" id="ARBA00006236"/>
    </source>
</evidence>
<feature type="transmembrane region" description="Helical" evidence="8">
    <location>
        <begin position="123"/>
        <end position="144"/>
    </location>
</feature>
<evidence type="ECO:0000256" key="4">
    <source>
        <dbReference type="ARBA" id="ARBA00022475"/>
    </source>
</evidence>
<feature type="transmembrane region" description="Helical" evidence="8">
    <location>
        <begin position="363"/>
        <end position="382"/>
    </location>
</feature>
<keyword evidence="7 8" id="KW-0472">Membrane</keyword>
<dbReference type="GO" id="GO:0005886">
    <property type="term" value="C:plasma membrane"/>
    <property type="evidence" value="ECO:0007669"/>
    <property type="project" value="UniProtKB-SubCell"/>
</dbReference>
<dbReference type="AlphaFoldDB" id="A0A1M7ZR05"/>
<evidence type="ECO:0000256" key="1">
    <source>
        <dbReference type="ARBA" id="ARBA00004651"/>
    </source>
</evidence>
<feature type="transmembrane region" description="Helical" evidence="8">
    <location>
        <begin position="186"/>
        <end position="206"/>
    </location>
</feature>
<feature type="transmembrane region" description="Helical" evidence="8">
    <location>
        <begin position="388"/>
        <end position="409"/>
    </location>
</feature>
<keyword evidence="5 8" id="KW-0812">Transmembrane</keyword>
<feature type="transmembrane region" description="Helical" evidence="8">
    <location>
        <begin position="66"/>
        <end position="86"/>
    </location>
</feature>
<feature type="transmembrane region" description="Helical" evidence="8">
    <location>
        <begin position="98"/>
        <end position="117"/>
    </location>
</feature>
<dbReference type="Pfam" id="PF07690">
    <property type="entry name" value="MFS_1"/>
    <property type="match status" value="1"/>
</dbReference>
<evidence type="ECO:0000256" key="6">
    <source>
        <dbReference type="ARBA" id="ARBA00022989"/>
    </source>
</evidence>
<dbReference type="Proteomes" id="UP000186406">
    <property type="component" value="Unassembled WGS sequence"/>
</dbReference>
<dbReference type="PANTHER" id="PTHR23502:SF132">
    <property type="entry name" value="POLYAMINE TRANSPORTER 2-RELATED"/>
    <property type="match status" value="1"/>
</dbReference>
<evidence type="ECO:0000259" key="9">
    <source>
        <dbReference type="PROSITE" id="PS50850"/>
    </source>
</evidence>
<feature type="domain" description="Major facilitator superfamily (MFS) profile" evidence="9">
    <location>
        <begin position="32"/>
        <end position="416"/>
    </location>
</feature>
<dbReference type="EMBL" id="FRXO01000013">
    <property type="protein sequence ID" value="SHO67343.1"/>
    <property type="molecule type" value="Genomic_DNA"/>
</dbReference>
<dbReference type="CDD" id="cd17320">
    <property type="entry name" value="MFS_MdfA_MDR_like"/>
    <property type="match status" value="1"/>
</dbReference>
<accession>A0A1M7ZR05</accession>
<gene>
    <name evidence="10" type="ORF">SAMN02745172_04020</name>
</gene>
<name>A0A1M7ZR05_9HYPH</name>
<reference evidence="10 11" key="1">
    <citation type="submission" date="2016-12" db="EMBL/GenBank/DDBJ databases">
        <authorList>
            <person name="Song W.-J."/>
            <person name="Kurnit D.M."/>
        </authorList>
    </citation>
    <scope>NUCLEOTIDE SEQUENCE [LARGE SCALE GENOMIC DNA]</scope>
    <source>
        <strain evidence="10 11">DSM 19599</strain>
    </source>
</reference>
<dbReference type="InterPro" id="IPR004812">
    <property type="entry name" value="Efflux_drug-R_Bcr/CmlA"/>
</dbReference>
<evidence type="ECO:0000256" key="5">
    <source>
        <dbReference type="ARBA" id="ARBA00022692"/>
    </source>
</evidence>
<keyword evidence="6 8" id="KW-1133">Transmembrane helix</keyword>
<sequence>MSGSREALARMSSSTAPAEAQPAPAVRPPHVPLALVALLTFSGTFAMHIFVPALPSAAADLFVGPSSMQLTISLYILGLAVGQLIYGPVSDRFGRRPTLMVGLAIYALAGLAAAFAGNIHVLIVARLLQAFGGCAGLVLGRAIVRDTAGPDNAARRLALLNLMVTLGPGMAPLAGALLAGVAGWRAIFLVLTGLGVVNLLLTWRLLPETAVPASGGGGAVARNYRRLMLSPAFLGFAIGGGCATTSMYAFIAAAPFIFVEELHRPAGQVGTYLAVLILGVWVGSVLASRLVGRMPIRRLLVGANAISVVAALLLLVTVVSGHLSAGLAVGLMFVFTLGVGTAAPAALTEAVSVDPHVIGSASGLYGFSQMAVGALCTSLVGFGSNPALASAVVLTGAGIVAQLAFLVAARFQGRATDAKAIA</sequence>
<feature type="transmembrane region" description="Helical" evidence="8">
    <location>
        <begin position="227"/>
        <end position="257"/>
    </location>
</feature>
<feature type="transmembrane region" description="Helical" evidence="8">
    <location>
        <begin position="33"/>
        <end position="54"/>
    </location>
</feature>
<keyword evidence="3 8" id="KW-0813">Transport</keyword>
<feature type="transmembrane region" description="Helical" evidence="8">
    <location>
        <begin position="269"/>
        <end position="287"/>
    </location>
</feature>
<dbReference type="InterPro" id="IPR020846">
    <property type="entry name" value="MFS_dom"/>
</dbReference>
<dbReference type="NCBIfam" id="TIGR00710">
    <property type="entry name" value="efflux_Bcr_CflA"/>
    <property type="match status" value="1"/>
</dbReference>
<keyword evidence="4" id="KW-1003">Cell membrane</keyword>
<dbReference type="PANTHER" id="PTHR23502">
    <property type="entry name" value="MAJOR FACILITATOR SUPERFAMILY"/>
    <property type="match status" value="1"/>
</dbReference>
<evidence type="ECO:0000313" key="11">
    <source>
        <dbReference type="Proteomes" id="UP000186406"/>
    </source>
</evidence>
<keyword evidence="11" id="KW-1185">Reference proteome</keyword>
<dbReference type="STRING" id="1123029.SAMN02745172_04020"/>
<proteinExistence type="inferred from homology"/>